<evidence type="ECO:0008006" key="7">
    <source>
        <dbReference type="Google" id="ProtNLM"/>
    </source>
</evidence>
<dbReference type="PANTHER" id="PTHR47973">
    <property type="entry name" value="CYSTEINE-RICH RECEPTOR-LIKE PROTEIN KINASE 3"/>
    <property type="match status" value="1"/>
</dbReference>
<dbReference type="Gene3D" id="1.10.510.10">
    <property type="entry name" value="Transferase(Phosphotransferase) domain 1"/>
    <property type="match status" value="1"/>
</dbReference>
<name>A0AAV8QA65_ENSVE</name>
<accession>A0AAV8QA65</accession>
<dbReference type="InterPro" id="IPR052059">
    <property type="entry name" value="CR_Ser/Thr_kinase"/>
</dbReference>
<evidence type="ECO:0000256" key="1">
    <source>
        <dbReference type="ARBA" id="ARBA00022679"/>
    </source>
</evidence>
<evidence type="ECO:0000313" key="5">
    <source>
        <dbReference type="EMBL" id="KAJ8467218.1"/>
    </source>
</evidence>
<keyword evidence="1" id="KW-0808">Transferase</keyword>
<dbReference type="AlphaFoldDB" id="A0AAV8QA65"/>
<keyword evidence="2" id="KW-0547">Nucleotide-binding</keyword>
<dbReference type="GO" id="GO:0016301">
    <property type="term" value="F:kinase activity"/>
    <property type="evidence" value="ECO:0007669"/>
    <property type="project" value="UniProtKB-KW"/>
</dbReference>
<dbReference type="Proteomes" id="UP001222027">
    <property type="component" value="Unassembled WGS sequence"/>
</dbReference>
<keyword evidence="4" id="KW-0067">ATP-binding</keyword>
<dbReference type="EMBL" id="JAQQAF010000008">
    <property type="protein sequence ID" value="KAJ8467218.1"/>
    <property type="molecule type" value="Genomic_DNA"/>
</dbReference>
<evidence type="ECO:0000256" key="2">
    <source>
        <dbReference type="ARBA" id="ARBA00022741"/>
    </source>
</evidence>
<comment type="caution">
    <text evidence="5">The sequence shown here is derived from an EMBL/GenBank/DDBJ whole genome shotgun (WGS) entry which is preliminary data.</text>
</comment>
<evidence type="ECO:0000313" key="6">
    <source>
        <dbReference type="Proteomes" id="UP001222027"/>
    </source>
</evidence>
<reference evidence="5 6" key="1">
    <citation type="submission" date="2022-12" db="EMBL/GenBank/DDBJ databases">
        <title>Chromosome-scale assembly of the Ensete ventricosum genome.</title>
        <authorList>
            <person name="Dussert Y."/>
            <person name="Stocks J."/>
            <person name="Wendawek A."/>
            <person name="Woldeyes F."/>
            <person name="Nichols R.A."/>
            <person name="Borrell J.S."/>
        </authorList>
    </citation>
    <scope>NUCLEOTIDE SEQUENCE [LARGE SCALE GENOMIC DNA]</scope>
    <source>
        <strain evidence="6">cv. Maze</strain>
        <tissue evidence="5">Seeds</tissue>
    </source>
</reference>
<keyword evidence="6" id="KW-1185">Reference proteome</keyword>
<evidence type="ECO:0000256" key="3">
    <source>
        <dbReference type="ARBA" id="ARBA00022777"/>
    </source>
</evidence>
<protein>
    <recommendedName>
        <fullName evidence="7">Serine-threonine/tyrosine-protein kinase catalytic domain-containing protein</fullName>
    </recommendedName>
</protein>
<gene>
    <name evidence="5" type="ORF">OPV22_029770</name>
</gene>
<dbReference type="InterPro" id="IPR011009">
    <property type="entry name" value="Kinase-like_dom_sf"/>
</dbReference>
<dbReference type="SUPFAM" id="SSF56112">
    <property type="entry name" value="Protein kinase-like (PK-like)"/>
    <property type="match status" value="1"/>
</dbReference>
<organism evidence="5 6">
    <name type="scientific">Ensete ventricosum</name>
    <name type="common">Abyssinian banana</name>
    <name type="synonym">Musa ensete</name>
    <dbReference type="NCBI Taxonomy" id="4639"/>
    <lineage>
        <taxon>Eukaryota</taxon>
        <taxon>Viridiplantae</taxon>
        <taxon>Streptophyta</taxon>
        <taxon>Embryophyta</taxon>
        <taxon>Tracheophyta</taxon>
        <taxon>Spermatophyta</taxon>
        <taxon>Magnoliopsida</taxon>
        <taxon>Liliopsida</taxon>
        <taxon>Zingiberales</taxon>
        <taxon>Musaceae</taxon>
        <taxon>Ensete</taxon>
    </lineage>
</organism>
<proteinExistence type="predicted"/>
<keyword evidence="3" id="KW-0418">Kinase</keyword>
<dbReference type="GO" id="GO:0005524">
    <property type="term" value="F:ATP binding"/>
    <property type="evidence" value="ECO:0007669"/>
    <property type="project" value="UniProtKB-KW"/>
</dbReference>
<evidence type="ECO:0000256" key="4">
    <source>
        <dbReference type="ARBA" id="ARBA00022840"/>
    </source>
</evidence>
<sequence length="172" mass="19400">MRGHLTEKADVFAFGVLALEILSGRPNSDENLDQEKVYLLEWAWTLHENRRDLEMVDRKLTSFDKGVVSRIIGIALLCTQASPVLRPPMSRVVAMLVGDTEVTDVTLRPSYLTEWQHKDVSSSYVTGYFDSSTQRSANAQVSFPSTDRTTVNMETTPLTTQPYMKKAIKEGR</sequence>